<dbReference type="InterPro" id="IPR027351">
    <property type="entry name" value="(+)RNA_virus_helicase_core_dom"/>
</dbReference>
<comment type="caution">
    <text evidence="5">The sequence shown here is derived from an EMBL/GenBank/DDBJ whole genome shotgun (WGS) entry which is preliminary data.</text>
</comment>
<dbReference type="GO" id="GO:0005524">
    <property type="term" value="F:ATP binding"/>
    <property type="evidence" value="ECO:0007669"/>
    <property type="project" value="InterPro"/>
</dbReference>
<dbReference type="NCBIfam" id="TIGR02768">
    <property type="entry name" value="TraA_Ti"/>
    <property type="match status" value="1"/>
</dbReference>
<protein>
    <submittedName>
        <fullName evidence="5">Conjugal transfer protein TraA</fullName>
    </submittedName>
</protein>
<dbReference type="CDD" id="cd18809">
    <property type="entry name" value="SF1_C_RecD"/>
    <property type="match status" value="1"/>
</dbReference>
<dbReference type="PANTHER" id="PTHR47642">
    <property type="entry name" value="ATP-DEPENDENT DNA HELICASE"/>
    <property type="match status" value="1"/>
</dbReference>
<evidence type="ECO:0000313" key="5">
    <source>
        <dbReference type="EMBL" id="OAH43189.1"/>
    </source>
</evidence>
<evidence type="ECO:0000256" key="2">
    <source>
        <dbReference type="ARBA" id="ARBA00022971"/>
    </source>
</evidence>
<sequence length="955" mass="105065">MAIYHFSVKVISRAAGSSTLAAAAYRSASRLHDQRLDRHHDFSNKAGVVHSEVMLPDGAPEEWQDREQLWNAAEAAEIRKDAQLAREVEFAIPRELSQAEGIALARDFVQREFVDVGMVADLNVHWDIGADGEAKPHAHVMLGLREVTQDGFGAKVRDWNSTKLLTHWREAWAEHVNERLAALDIDARIDHRSLEEQGIELEPQHKIGPAASRMVEQGQASERLEEHLDIARSNGEKILANPNIALDGITHGQATFTNRDLAMFVHRHSEGKDQFDSIMAAVKASPDLVALGKDGRGEARFTSRSMLETEQRLEKATATLDARRHHGVADRHVERALERASARGLNLSAEQRGALEHVTGAKDLSNVIGYAGTGKSAMLGVARDAWELAGYDVRGAALSGIAAENLESGSGIASRTIAGMEHQWAQDRELLTDKSILVIDEAGMIGTRQMERVVREAEKRGAKVVLVGDPEQLQAIEAGASFRSIAERHGSVEITSIRRQQEDWQRDVTRALASGRTDEAITAYEERGHVHAAETRDDARRSLIDRWDRDRIADPQASRIILTHTNEEVYNLNQAARAQLRAADILGDEVRLTVARGARSFAQGDRVMFLRNERSLGVKNGSLGTVAQVSQLGMRVMLDDGRSVGFDVKDYADIDHGYAATIHKAQGMTVDKVHVLATPGLDRHASYVALSRHRRSVELHYGRDDFADRGKLVRTLGRERGKDMASDYDKARAPVLQPKSSPFAGLKLNAAPTVEKAVAPLPAVATSPEKAAEIPGAIQRHARAIQAIFAMQDQGSAMTPDQAAELGAARKGLNDIREHAARDAEAAYIRRPLLIGRAAQGDTETARRAILHERDVRTDPNLRADRFVADWNRKSQAAEQAYVDGDEPRRRVIQNSMRSMALSLERDPQLESILANRKSQLGISVEGRRSLGADLAFNHGIDMGRGRARGIGIGM</sequence>
<comment type="similarity">
    <text evidence="1">Belongs to the MobA/MobL family.</text>
</comment>
<reference evidence="5 6" key="1">
    <citation type="submission" date="2016-02" db="EMBL/GenBank/DDBJ databases">
        <authorList>
            <person name="Wen L."/>
            <person name="He K."/>
            <person name="Yang H."/>
        </authorList>
    </citation>
    <scope>NUCLEOTIDE SEQUENCE [LARGE SCALE GENOMIC DNA]</scope>
    <source>
        <strain evidence="5 6">CD09_2</strain>
    </source>
</reference>
<dbReference type="RefSeq" id="WP_063976529.1">
    <property type="nucleotide sequence ID" value="NZ_LSTR01000036.1"/>
</dbReference>
<dbReference type="Proteomes" id="UP000077262">
    <property type="component" value="Unassembled WGS sequence"/>
</dbReference>
<feature type="domain" description="(+)RNA virus helicase C-terminal" evidence="3">
    <location>
        <begin position="655"/>
        <end position="698"/>
    </location>
</feature>
<evidence type="ECO:0000313" key="6">
    <source>
        <dbReference type="Proteomes" id="UP000077262"/>
    </source>
</evidence>
<dbReference type="Gene3D" id="3.40.50.300">
    <property type="entry name" value="P-loop containing nucleotide triphosphate hydrolases"/>
    <property type="match status" value="2"/>
</dbReference>
<dbReference type="OrthoDB" id="1826980at2"/>
<keyword evidence="2" id="KW-0184">Conjugation</keyword>
<dbReference type="Pfam" id="PF13604">
    <property type="entry name" value="AAA_30"/>
    <property type="match status" value="1"/>
</dbReference>
<dbReference type="PANTHER" id="PTHR47642:SF5">
    <property type="entry name" value="ATP-DEPENDENT DNA HELICASE"/>
    <property type="match status" value="1"/>
</dbReference>
<dbReference type="InterPro" id="IPR051055">
    <property type="entry name" value="PIF1_helicase"/>
</dbReference>
<dbReference type="InterPro" id="IPR027417">
    <property type="entry name" value="P-loop_NTPase"/>
</dbReference>
<accession>A0A177JP95</accession>
<evidence type="ECO:0000256" key="1">
    <source>
        <dbReference type="ARBA" id="ARBA00010873"/>
    </source>
</evidence>
<dbReference type="CDD" id="cd17933">
    <property type="entry name" value="DEXSc_RecD-like"/>
    <property type="match status" value="1"/>
</dbReference>
<dbReference type="InterPro" id="IPR005053">
    <property type="entry name" value="MobA_MobL"/>
</dbReference>
<dbReference type="Pfam" id="PF03389">
    <property type="entry name" value="MobA_MobL"/>
    <property type="match status" value="1"/>
</dbReference>
<dbReference type="AlphaFoldDB" id="A0A177JP95"/>
<proteinExistence type="inferred from homology"/>
<dbReference type="Pfam" id="PF01443">
    <property type="entry name" value="Viral_helicase1"/>
    <property type="match status" value="1"/>
</dbReference>
<dbReference type="Gene3D" id="2.30.30.940">
    <property type="match status" value="1"/>
</dbReference>
<evidence type="ECO:0000259" key="4">
    <source>
        <dbReference type="Pfam" id="PF03389"/>
    </source>
</evidence>
<feature type="domain" description="MobA/MobL protein" evidence="4">
    <location>
        <begin position="18"/>
        <end position="215"/>
    </location>
</feature>
<dbReference type="EMBL" id="LSTR01000036">
    <property type="protein sequence ID" value="OAH43189.1"/>
    <property type="molecule type" value="Genomic_DNA"/>
</dbReference>
<dbReference type="Gene3D" id="3.30.930.30">
    <property type="match status" value="1"/>
</dbReference>
<dbReference type="SUPFAM" id="SSF52540">
    <property type="entry name" value="P-loop containing nucleoside triphosphate hydrolases"/>
    <property type="match status" value="2"/>
</dbReference>
<dbReference type="InterPro" id="IPR014136">
    <property type="entry name" value="TraA_Ti"/>
</dbReference>
<gene>
    <name evidence="5" type="ORF">AX777_16100</name>
</gene>
<organism evidence="5 6">
    <name type="scientific">Sphingobium yanoikuyae</name>
    <name type="common">Sphingomonas yanoikuyae</name>
    <dbReference type="NCBI Taxonomy" id="13690"/>
    <lineage>
        <taxon>Bacteria</taxon>
        <taxon>Pseudomonadati</taxon>
        <taxon>Pseudomonadota</taxon>
        <taxon>Alphaproteobacteria</taxon>
        <taxon>Sphingomonadales</taxon>
        <taxon>Sphingomonadaceae</taxon>
        <taxon>Sphingobium</taxon>
    </lineage>
</organism>
<name>A0A177JP95_SPHYA</name>
<dbReference type="NCBIfam" id="NF041496">
    <property type="entry name" value="MobQ"/>
    <property type="match status" value="1"/>
</dbReference>
<dbReference type="NCBIfam" id="NF010464">
    <property type="entry name" value="PRK13889.1"/>
    <property type="match status" value="1"/>
</dbReference>
<evidence type="ECO:0000259" key="3">
    <source>
        <dbReference type="Pfam" id="PF01443"/>
    </source>
</evidence>